<gene>
    <name evidence="1" type="ORF">NSA23_01635</name>
</gene>
<reference evidence="1" key="1">
    <citation type="submission" date="2022-07" db="EMBL/GenBank/DDBJ databases">
        <title>Enhanced cultured diversity of the mouse gut microbiota enables custom-made synthetic communities.</title>
        <authorList>
            <person name="Afrizal A."/>
        </authorList>
    </citation>
    <scope>NUCLEOTIDE SEQUENCE</scope>
    <source>
        <strain evidence="1">DSM 29482</strain>
    </source>
</reference>
<dbReference type="AlphaFoldDB" id="A0A9X2S419"/>
<dbReference type="EMBL" id="JANJZL010000001">
    <property type="protein sequence ID" value="MCR2042809.1"/>
    <property type="molecule type" value="Genomic_DNA"/>
</dbReference>
<evidence type="ECO:0000313" key="1">
    <source>
        <dbReference type="EMBL" id="MCR2042809.1"/>
    </source>
</evidence>
<organism evidence="1 2">
    <name type="scientific">Anaerosalibacter massiliensis</name>
    <dbReference type="NCBI Taxonomy" id="1347392"/>
    <lineage>
        <taxon>Bacteria</taxon>
        <taxon>Bacillati</taxon>
        <taxon>Bacillota</taxon>
        <taxon>Tissierellia</taxon>
        <taxon>Tissierellales</taxon>
        <taxon>Sporanaerobacteraceae</taxon>
        <taxon>Anaerosalibacter</taxon>
    </lineage>
</organism>
<accession>A0A9X2S419</accession>
<sequence length="86" mass="10141">MTYLIEDEVIYITNKVLKNKEDICTCEKCKLDIVAISLNNLPPQYVVTEKGELYKRVNNMNIQFEIDITREVIKSIEKVNKKPRHK</sequence>
<keyword evidence="2" id="KW-1185">Reference proteome</keyword>
<dbReference type="RefSeq" id="WP_257490104.1">
    <property type="nucleotide sequence ID" value="NZ_JANJZL010000001.1"/>
</dbReference>
<dbReference type="InterPro" id="IPR019657">
    <property type="entry name" value="ComFB"/>
</dbReference>
<comment type="caution">
    <text evidence="1">The sequence shown here is derived from an EMBL/GenBank/DDBJ whole genome shotgun (WGS) entry which is preliminary data.</text>
</comment>
<name>A0A9X2S419_9FIRM</name>
<proteinExistence type="predicted"/>
<dbReference type="Proteomes" id="UP001142078">
    <property type="component" value="Unassembled WGS sequence"/>
</dbReference>
<evidence type="ECO:0000313" key="2">
    <source>
        <dbReference type="Proteomes" id="UP001142078"/>
    </source>
</evidence>
<protein>
    <submittedName>
        <fullName evidence="1">Late competence development ComFB family protein</fullName>
    </submittedName>
</protein>
<dbReference type="Pfam" id="PF10719">
    <property type="entry name" value="ComFB"/>
    <property type="match status" value="1"/>
</dbReference>